<keyword evidence="2" id="KW-1185">Reference proteome</keyword>
<evidence type="ECO:0000313" key="1">
    <source>
        <dbReference type="EMBL" id="ETO06784.1"/>
    </source>
</evidence>
<gene>
    <name evidence="1" type="ORF">RFI_30609</name>
</gene>
<evidence type="ECO:0000313" key="2">
    <source>
        <dbReference type="Proteomes" id="UP000023152"/>
    </source>
</evidence>
<accession>X6LYT0</accession>
<dbReference type="AlphaFoldDB" id="X6LYT0"/>
<protein>
    <submittedName>
        <fullName evidence="1">Uncharacterized protein</fullName>
    </submittedName>
</protein>
<dbReference type="EMBL" id="ASPP01026797">
    <property type="protein sequence ID" value="ETO06784.1"/>
    <property type="molecule type" value="Genomic_DNA"/>
</dbReference>
<dbReference type="Proteomes" id="UP000023152">
    <property type="component" value="Unassembled WGS sequence"/>
</dbReference>
<organism evidence="1 2">
    <name type="scientific">Reticulomyxa filosa</name>
    <dbReference type="NCBI Taxonomy" id="46433"/>
    <lineage>
        <taxon>Eukaryota</taxon>
        <taxon>Sar</taxon>
        <taxon>Rhizaria</taxon>
        <taxon>Retaria</taxon>
        <taxon>Foraminifera</taxon>
        <taxon>Monothalamids</taxon>
        <taxon>Reticulomyxidae</taxon>
        <taxon>Reticulomyxa</taxon>
    </lineage>
</organism>
<comment type="caution">
    <text evidence="1">The sequence shown here is derived from an EMBL/GenBank/DDBJ whole genome shotgun (WGS) entry which is preliminary data.</text>
</comment>
<reference evidence="1 2" key="1">
    <citation type="journal article" date="2013" name="Curr. Biol.">
        <title>The Genome of the Foraminiferan Reticulomyxa filosa.</title>
        <authorList>
            <person name="Glockner G."/>
            <person name="Hulsmann N."/>
            <person name="Schleicher M."/>
            <person name="Noegel A.A."/>
            <person name="Eichinger L."/>
            <person name="Gallinger C."/>
            <person name="Pawlowski J."/>
            <person name="Sierra R."/>
            <person name="Euteneuer U."/>
            <person name="Pillet L."/>
            <person name="Moustafa A."/>
            <person name="Platzer M."/>
            <person name="Groth M."/>
            <person name="Szafranski K."/>
            <person name="Schliwa M."/>
        </authorList>
    </citation>
    <scope>NUCLEOTIDE SEQUENCE [LARGE SCALE GENOMIC DNA]</scope>
</reference>
<sequence>MAQSQPLHNDDKNGNNEKLAKAKMKEIDIPETSMFVKVKEVQMKLYLRMNETEQKNDMDINILRGSCVFPIPCILCGVYDSYFQNMLLSLHCRADIQALERRVNTFCQKSLQYSYSPDIANGDRRTISMNQCLNLIHYSGVLSKN</sequence>
<name>X6LYT0_RETFI</name>
<proteinExistence type="predicted"/>